<keyword evidence="1" id="KW-0472">Membrane</keyword>
<comment type="caution">
    <text evidence="2">The sequence shown here is derived from an EMBL/GenBank/DDBJ whole genome shotgun (WGS) entry which is preliminary data.</text>
</comment>
<sequence>MNSAKDIVEKLYKGNGKLYFACLLVGTITGAIVSCYRWGLEEIGIFRKAYFSDVSLNNPLSLLKVWLIFIAVGLIVNYLFKKFPKTSGSGIPQVKGLILGRIKL</sequence>
<dbReference type="EMBL" id="AABF01000236">
    <property type="protein sequence ID" value="EAA23120.1"/>
    <property type="molecule type" value="Genomic_DNA"/>
</dbReference>
<proteinExistence type="predicted"/>
<dbReference type="InterPro" id="IPR014743">
    <property type="entry name" value="Cl-channel_core"/>
</dbReference>
<reference evidence="2 3" key="1">
    <citation type="journal article" date="2003" name="Genome Res.">
        <title>Genome analysis of F. nucleatum sub spp vincentii and its comparison with the genome of F. nucleatum ATCC 25586.</title>
        <authorList>
            <person name="Kapatral V."/>
            <person name="Ivanova N."/>
            <person name="Anderson I."/>
            <person name="Reznik G."/>
            <person name="Bhattacharyya A."/>
            <person name="Gardner W.L."/>
            <person name="Mikhailova N."/>
            <person name="Lapidus A."/>
            <person name="Larsen N."/>
            <person name="D'Souza M."/>
            <person name="Walunas T."/>
            <person name="Haselkorn R."/>
            <person name="Overbeek R."/>
            <person name="Kyrpides N."/>
        </authorList>
    </citation>
    <scope>NUCLEOTIDE SEQUENCE [LARGE SCALE GENOMIC DNA]</scope>
    <source>
        <strain evidence="2 3">ATCC 49256</strain>
    </source>
</reference>
<keyword evidence="1" id="KW-0812">Transmembrane</keyword>
<keyword evidence="1" id="KW-1133">Transmembrane helix</keyword>
<dbReference type="Proteomes" id="UP000006454">
    <property type="component" value="Unassembled WGS sequence"/>
</dbReference>
<accession>Q7P3I2</accession>
<feature type="transmembrane region" description="Helical" evidence="1">
    <location>
        <begin position="18"/>
        <end position="40"/>
    </location>
</feature>
<feature type="transmembrane region" description="Helical" evidence="1">
    <location>
        <begin position="60"/>
        <end position="80"/>
    </location>
</feature>
<name>Q7P3I2_FUSVC</name>
<evidence type="ECO:0000256" key="1">
    <source>
        <dbReference type="SAM" id="Phobius"/>
    </source>
</evidence>
<dbReference type="AlphaFoldDB" id="Q7P3I2"/>
<protein>
    <submittedName>
        <fullName evidence="2">Chloride channel protein</fullName>
    </submittedName>
</protein>
<organism evidence="2 3">
    <name type="scientific">Fusobacterium vincentii ATCC 49256</name>
    <dbReference type="NCBI Taxonomy" id="209882"/>
    <lineage>
        <taxon>Bacteria</taxon>
        <taxon>Fusobacteriati</taxon>
        <taxon>Fusobacteriota</taxon>
        <taxon>Fusobacteriia</taxon>
        <taxon>Fusobacteriales</taxon>
        <taxon>Fusobacteriaceae</taxon>
        <taxon>Fusobacterium</taxon>
    </lineage>
</organism>
<dbReference type="SUPFAM" id="SSF81340">
    <property type="entry name" value="Clc chloride channel"/>
    <property type="match status" value="1"/>
</dbReference>
<dbReference type="PROSITE" id="PS51257">
    <property type="entry name" value="PROKAR_LIPOPROTEIN"/>
    <property type="match status" value="1"/>
</dbReference>
<dbReference type="Gene3D" id="1.10.3080.10">
    <property type="entry name" value="Clc chloride channel"/>
    <property type="match status" value="1"/>
</dbReference>
<gene>
    <name evidence="2" type="ORF">FNV0057</name>
</gene>
<evidence type="ECO:0000313" key="2">
    <source>
        <dbReference type="EMBL" id="EAA23120.1"/>
    </source>
</evidence>
<evidence type="ECO:0000313" key="3">
    <source>
        <dbReference type="Proteomes" id="UP000006454"/>
    </source>
</evidence>